<dbReference type="GO" id="GO:0046813">
    <property type="term" value="P:receptor-mediated virion attachment to host cell"/>
    <property type="evidence" value="ECO:0007669"/>
    <property type="project" value="TreeGrafter"/>
</dbReference>
<dbReference type="SMART" id="SM00028">
    <property type="entry name" value="TPR"/>
    <property type="match status" value="4"/>
</dbReference>
<dbReference type="GO" id="GO:0009279">
    <property type="term" value="C:cell outer membrane"/>
    <property type="evidence" value="ECO:0007669"/>
    <property type="project" value="TreeGrafter"/>
</dbReference>
<protein>
    <submittedName>
        <fullName evidence="5">Uncharacterized protein</fullName>
    </submittedName>
</protein>
<evidence type="ECO:0000313" key="5">
    <source>
        <dbReference type="EMBL" id="CAA9222767.1"/>
    </source>
</evidence>
<name>A0A6J4HF93_9PROT</name>
<feature type="repeat" description="TPR" evidence="3">
    <location>
        <begin position="167"/>
        <end position="200"/>
    </location>
</feature>
<dbReference type="InterPro" id="IPR019734">
    <property type="entry name" value="TPR_rpt"/>
</dbReference>
<evidence type="ECO:0000256" key="4">
    <source>
        <dbReference type="SAM" id="SignalP"/>
    </source>
</evidence>
<accession>A0A6J4HF93</accession>
<feature type="chain" id="PRO_5026920804" evidence="4">
    <location>
        <begin position="22"/>
        <end position="256"/>
    </location>
</feature>
<dbReference type="PANTHER" id="PTHR44858">
    <property type="entry name" value="TETRATRICOPEPTIDE REPEAT PROTEIN 6"/>
    <property type="match status" value="1"/>
</dbReference>
<feature type="repeat" description="TPR" evidence="3">
    <location>
        <begin position="99"/>
        <end position="132"/>
    </location>
</feature>
<organism evidence="5">
    <name type="scientific">uncultured Acetobacteraceae bacterium</name>
    <dbReference type="NCBI Taxonomy" id="169975"/>
    <lineage>
        <taxon>Bacteria</taxon>
        <taxon>Pseudomonadati</taxon>
        <taxon>Pseudomonadota</taxon>
        <taxon>Alphaproteobacteria</taxon>
        <taxon>Acetobacterales</taxon>
        <taxon>Acetobacteraceae</taxon>
        <taxon>environmental samples</taxon>
    </lineage>
</organism>
<dbReference type="SUPFAM" id="SSF48452">
    <property type="entry name" value="TPR-like"/>
    <property type="match status" value="1"/>
</dbReference>
<feature type="repeat" description="TPR" evidence="3">
    <location>
        <begin position="133"/>
        <end position="166"/>
    </location>
</feature>
<evidence type="ECO:0000256" key="1">
    <source>
        <dbReference type="ARBA" id="ARBA00022737"/>
    </source>
</evidence>
<keyword evidence="2 3" id="KW-0802">TPR repeat</keyword>
<dbReference type="PROSITE" id="PS50005">
    <property type="entry name" value="TPR"/>
    <property type="match status" value="3"/>
</dbReference>
<keyword evidence="1" id="KW-0677">Repeat</keyword>
<evidence type="ECO:0000256" key="3">
    <source>
        <dbReference type="PROSITE-ProRule" id="PRU00339"/>
    </source>
</evidence>
<proteinExistence type="predicted"/>
<dbReference type="InterPro" id="IPR011990">
    <property type="entry name" value="TPR-like_helical_dom_sf"/>
</dbReference>
<dbReference type="PANTHER" id="PTHR44858:SF1">
    <property type="entry name" value="UDP-N-ACETYLGLUCOSAMINE--PEPTIDE N-ACETYLGLUCOSAMINYLTRANSFERASE SPINDLY-RELATED"/>
    <property type="match status" value="1"/>
</dbReference>
<evidence type="ECO:0000256" key="2">
    <source>
        <dbReference type="ARBA" id="ARBA00022803"/>
    </source>
</evidence>
<dbReference type="AlphaFoldDB" id="A0A6J4HF93"/>
<sequence>MPLRHALTAVLLLALPLCGAAAEPARLGGGPDYERCLALLRSDPGEALLYADGWEAAGGGEGARHCAALSLLALGETERGAERLEDLARRSGADPAARAAAFADAGNAWMLAGDADRAFAAATMALTLAPDDPALALDRAAALGAMERYAEALEDLDRAVALDPSRADAWVLRGAAKRQLGRAADAERDVAHALSLAPDNAEALLERAALRRARGDVRGARADWGRAARLAADPAAAELARRNLELNPAPDPPRRR</sequence>
<keyword evidence="4" id="KW-0732">Signal</keyword>
<reference evidence="5" key="1">
    <citation type="submission" date="2020-02" db="EMBL/GenBank/DDBJ databases">
        <authorList>
            <person name="Meier V. D."/>
        </authorList>
    </citation>
    <scope>NUCLEOTIDE SEQUENCE</scope>
    <source>
        <strain evidence="5">AVDCRST_MAG04</strain>
    </source>
</reference>
<dbReference type="InterPro" id="IPR050498">
    <property type="entry name" value="Ycf3"/>
</dbReference>
<dbReference type="Gene3D" id="1.25.40.10">
    <property type="entry name" value="Tetratricopeptide repeat domain"/>
    <property type="match status" value="2"/>
</dbReference>
<feature type="signal peptide" evidence="4">
    <location>
        <begin position="1"/>
        <end position="21"/>
    </location>
</feature>
<dbReference type="Pfam" id="PF13181">
    <property type="entry name" value="TPR_8"/>
    <property type="match status" value="1"/>
</dbReference>
<dbReference type="EMBL" id="CADCTL010000052">
    <property type="protein sequence ID" value="CAA9222767.1"/>
    <property type="molecule type" value="Genomic_DNA"/>
</dbReference>
<gene>
    <name evidence="5" type="ORF">AVDCRST_MAG04-699</name>
</gene>